<evidence type="ECO:0000313" key="2">
    <source>
        <dbReference type="Proteomes" id="UP000237347"/>
    </source>
</evidence>
<accession>A0AAW0KSL7</accession>
<protein>
    <submittedName>
        <fullName evidence="1">Uncharacterized protein</fullName>
    </submittedName>
</protein>
<gene>
    <name evidence="1" type="ORF">CFP56_013670</name>
</gene>
<reference evidence="1 2" key="1">
    <citation type="journal article" date="2018" name="Sci. Data">
        <title>The draft genome sequence of cork oak.</title>
        <authorList>
            <person name="Ramos A.M."/>
            <person name="Usie A."/>
            <person name="Barbosa P."/>
            <person name="Barros P.M."/>
            <person name="Capote T."/>
            <person name="Chaves I."/>
            <person name="Simoes F."/>
            <person name="Abreu I."/>
            <person name="Carrasquinho I."/>
            <person name="Faro C."/>
            <person name="Guimaraes J.B."/>
            <person name="Mendonca D."/>
            <person name="Nobrega F."/>
            <person name="Rodrigues L."/>
            <person name="Saibo N.J.M."/>
            <person name="Varela M.C."/>
            <person name="Egas C."/>
            <person name="Matos J."/>
            <person name="Miguel C.M."/>
            <person name="Oliveira M.M."/>
            <person name="Ricardo C.P."/>
            <person name="Goncalves S."/>
        </authorList>
    </citation>
    <scope>NUCLEOTIDE SEQUENCE [LARGE SCALE GENOMIC DNA]</scope>
    <source>
        <strain evidence="2">cv. HL8</strain>
    </source>
</reference>
<evidence type="ECO:0000313" key="1">
    <source>
        <dbReference type="EMBL" id="KAK7842598.1"/>
    </source>
</evidence>
<name>A0AAW0KSL7_QUESU</name>
<dbReference type="EMBL" id="PKMF04000219">
    <property type="protein sequence ID" value="KAK7842598.1"/>
    <property type="molecule type" value="Genomic_DNA"/>
</dbReference>
<dbReference type="Proteomes" id="UP000237347">
    <property type="component" value="Unassembled WGS sequence"/>
</dbReference>
<dbReference type="AlphaFoldDB" id="A0AAW0KSL7"/>
<proteinExistence type="predicted"/>
<comment type="caution">
    <text evidence="1">The sequence shown here is derived from an EMBL/GenBank/DDBJ whole genome shotgun (WGS) entry which is preliminary data.</text>
</comment>
<sequence>MDWILRFPMSRIHHMECFHSDHKSILLISDAEQKRFYRKGGPFIFEAMWLKDKTCENVIKESWANVNDIVLNFPNDMKIILYTGSVDGVGLSKGYGPMGVGPTRL</sequence>
<organism evidence="1 2">
    <name type="scientific">Quercus suber</name>
    <name type="common">Cork oak</name>
    <dbReference type="NCBI Taxonomy" id="58331"/>
    <lineage>
        <taxon>Eukaryota</taxon>
        <taxon>Viridiplantae</taxon>
        <taxon>Streptophyta</taxon>
        <taxon>Embryophyta</taxon>
        <taxon>Tracheophyta</taxon>
        <taxon>Spermatophyta</taxon>
        <taxon>Magnoliopsida</taxon>
        <taxon>eudicotyledons</taxon>
        <taxon>Gunneridae</taxon>
        <taxon>Pentapetalae</taxon>
        <taxon>rosids</taxon>
        <taxon>fabids</taxon>
        <taxon>Fagales</taxon>
        <taxon>Fagaceae</taxon>
        <taxon>Quercus</taxon>
    </lineage>
</organism>
<keyword evidence="2" id="KW-1185">Reference proteome</keyword>